<evidence type="ECO:0000256" key="3">
    <source>
        <dbReference type="ARBA" id="ARBA00022833"/>
    </source>
</evidence>
<evidence type="ECO:0000256" key="1">
    <source>
        <dbReference type="ARBA" id="ARBA00022723"/>
    </source>
</evidence>
<dbReference type="InterPro" id="IPR002893">
    <property type="entry name" value="Znf_MYND"/>
</dbReference>
<sequence>MHSCLKLSNISRLPAHIRNHAKSAANGSVASMHALRRLYFDSGSQMISPQQLLFLAPVFYRQLNSSTTPELQSLVEMDPRVAKEQIFRVLWSLQGLSYLFCFQPFPNGVIPEIWPRIWTWVTLLDAFWEEMPSFHVQEEQEHTLITILSCILNRKDSEHAFRADLVNNDNIFVVAGSIWRRLALKQDAKPTLSVQIPYFWELSMFCTVIVHIGVHGTKDLKNVFESIASGAGNWRALAHMLVVTVRHVSDSTPEQRYWRTQNTSMGDDLHRSSCFTSLSIFCIMMDLAQTANPTFTEDLRQVGAVGALTTALLRHSRWAQSPVQVDISHELPEFAWGLPSLHLILKSLEPEYNLRYRGAPPTADPSFLFSFLYRLIIKPGTARRWVIEGLNAGLLHVLLFSDDFRLEMPAHWQLEPVDSPNLPNHHELDCQCLRLQHNAELKLRIELDTTEKVRSLLKLTLPAYSYYHSVLVALKRGFDDIDSVGVRLPPGRILQPEFVRLWHALKRHVNGLLGIAGHRKSSPSASTNFRACDNLTCNKIMAKTRFKRCPQCSRSLYCDRTCQRSDWKRFHRVQCQLLKARDYHYRRLFTDADRSFFRALMSSWFYALRYRLSLTLAGYKAAFPAVPMSDICVVFTFMNTTSQPSIRLISTVSSTPGAADIREQFPDVIHRVQQSGGTMQLHVLEVTLGCQTEHQDTLGPEGEAAINNAILVPMPLRLANREYLSRLSMVANPAVRDRLPVGQRYTAIVHHIVDTMGAWVY</sequence>
<evidence type="ECO:0000256" key="4">
    <source>
        <dbReference type="PROSITE-ProRule" id="PRU00134"/>
    </source>
</evidence>
<keyword evidence="3" id="KW-0862">Zinc</keyword>
<dbReference type="EMBL" id="JACAZF010000001">
    <property type="protein sequence ID" value="KAF7314936.1"/>
    <property type="molecule type" value="Genomic_DNA"/>
</dbReference>
<organism evidence="6 7">
    <name type="scientific">Mycena indigotica</name>
    <dbReference type="NCBI Taxonomy" id="2126181"/>
    <lineage>
        <taxon>Eukaryota</taxon>
        <taxon>Fungi</taxon>
        <taxon>Dikarya</taxon>
        <taxon>Basidiomycota</taxon>
        <taxon>Agaricomycotina</taxon>
        <taxon>Agaricomycetes</taxon>
        <taxon>Agaricomycetidae</taxon>
        <taxon>Agaricales</taxon>
        <taxon>Marasmiineae</taxon>
        <taxon>Mycenaceae</taxon>
        <taxon>Mycena</taxon>
    </lineage>
</organism>
<evidence type="ECO:0000259" key="5">
    <source>
        <dbReference type="PROSITE" id="PS50865"/>
    </source>
</evidence>
<dbReference type="Pfam" id="PF01753">
    <property type="entry name" value="zf-MYND"/>
    <property type="match status" value="1"/>
</dbReference>
<name>A0A8H6TDV6_9AGAR</name>
<protein>
    <submittedName>
        <fullName evidence="6">MYND-type domain-containing protein</fullName>
    </submittedName>
</protein>
<dbReference type="GeneID" id="59339565"/>
<dbReference type="PROSITE" id="PS50865">
    <property type="entry name" value="ZF_MYND_2"/>
    <property type="match status" value="1"/>
</dbReference>
<evidence type="ECO:0000256" key="2">
    <source>
        <dbReference type="ARBA" id="ARBA00022771"/>
    </source>
</evidence>
<comment type="caution">
    <text evidence="6">The sequence shown here is derived from an EMBL/GenBank/DDBJ whole genome shotgun (WGS) entry which is preliminary data.</text>
</comment>
<keyword evidence="1" id="KW-0479">Metal-binding</keyword>
<dbReference type="OrthoDB" id="432970at2759"/>
<dbReference type="InterPro" id="IPR046341">
    <property type="entry name" value="SET_dom_sf"/>
</dbReference>
<gene>
    <name evidence="6" type="ORF">MIND_00007600</name>
</gene>
<dbReference type="Proteomes" id="UP000636479">
    <property type="component" value="Unassembled WGS sequence"/>
</dbReference>
<feature type="domain" description="MYND-type" evidence="5">
    <location>
        <begin position="534"/>
        <end position="575"/>
    </location>
</feature>
<evidence type="ECO:0000313" key="6">
    <source>
        <dbReference type="EMBL" id="KAF7314936.1"/>
    </source>
</evidence>
<dbReference type="GO" id="GO:0008270">
    <property type="term" value="F:zinc ion binding"/>
    <property type="evidence" value="ECO:0007669"/>
    <property type="project" value="UniProtKB-KW"/>
</dbReference>
<dbReference type="SUPFAM" id="SSF144232">
    <property type="entry name" value="HIT/MYND zinc finger-like"/>
    <property type="match status" value="1"/>
</dbReference>
<reference evidence="6" key="1">
    <citation type="submission" date="2020-05" db="EMBL/GenBank/DDBJ databases">
        <title>Mycena genomes resolve the evolution of fungal bioluminescence.</title>
        <authorList>
            <person name="Tsai I.J."/>
        </authorList>
    </citation>
    <scope>NUCLEOTIDE SEQUENCE</scope>
    <source>
        <strain evidence="6">171206Taipei</strain>
    </source>
</reference>
<accession>A0A8H6TDV6</accession>
<dbReference type="RefSeq" id="XP_037224959.1">
    <property type="nucleotide sequence ID" value="XM_037357049.1"/>
</dbReference>
<evidence type="ECO:0000313" key="7">
    <source>
        <dbReference type="Proteomes" id="UP000636479"/>
    </source>
</evidence>
<dbReference type="Gene3D" id="2.170.270.10">
    <property type="entry name" value="SET domain"/>
    <property type="match status" value="1"/>
</dbReference>
<dbReference type="Gene3D" id="6.10.140.2220">
    <property type="match status" value="1"/>
</dbReference>
<dbReference type="AlphaFoldDB" id="A0A8H6TDV6"/>
<proteinExistence type="predicted"/>
<keyword evidence="7" id="KW-1185">Reference proteome</keyword>
<keyword evidence="2 4" id="KW-0863">Zinc-finger</keyword>